<protein>
    <submittedName>
        <fullName evidence="1">Uncharacterized protein</fullName>
    </submittedName>
</protein>
<accession>A0ABR1VRP9</accession>
<keyword evidence="2" id="KW-1185">Reference proteome</keyword>
<dbReference type="GeneID" id="92089305"/>
<proteinExistence type="predicted"/>
<comment type="caution">
    <text evidence="1">The sequence shown here is derived from an EMBL/GenBank/DDBJ whole genome shotgun (WGS) entry which is preliminary data.</text>
</comment>
<sequence length="381" mass="43237">MDRLPPEIKEPIVHLAIAASSSAKMARAYAAGVKLDLGLASQWRVDDEFPDPFSEESPYTFVSIPEDVSPLLPEVFSITRFNCKYVPWNNLSFTPKTCCKIASRFPNLKNIDWILEDGYQIAIGLSMLPNSVRKLSLEYGDMFRVGEEIGGYSPLCPQGILDSFSLALRKFSKQLEHLSLITVIGIEFFHDTHPNQDHEEEHWLRLRHLYVAPGAQTPQGRWLFDFDSSDPHLDRSDPVTYRIIPIPEQVNPYCLAFARAAERMPELKCMSILWPTLATSKLEYKVKGDSSSAEFRNESSPGLDLNDEIQDAWLTTARVHLREGAEFHFVVVDNGSRFTNRNVTKSRGTALLTVPEPYALIDWTRSRSGSYQQHIRCKQSA</sequence>
<evidence type="ECO:0000313" key="1">
    <source>
        <dbReference type="EMBL" id="KAK8073934.1"/>
    </source>
</evidence>
<gene>
    <name evidence="1" type="ORF">PG994_004833</name>
</gene>
<evidence type="ECO:0000313" key="2">
    <source>
        <dbReference type="Proteomes" id="UP001480595"/>
    </source>
</evidence>
<dbReference type="EMBL" id="JAQQWL010000005">
    <property type="protein sequence ID" value="KAK8073934.1"/>
    <property type="molecule type" value="Genomic_DNA"/>
</dbReference>
<organism evidence="1 2">
    <name type="scientific">Apiospora phragmitis</name>
    <dbReference type="NCBI Taxonomy" id="2905665"/>
    <lineage>
        <taxon>Eukaryota</taxon>
        <taxon>Fungi</taxon>
        <taxon>Dikarya</taxon>
        <taxon>Ascomycota</taxon>
        <taxon>Pezizomycotina</taxon>
        <taxon>Sordariomycetes</taxon>
        <taxon>Xylariomycetidae</taxon>
        <taxon>Amphisphaeriales</taxon>
        <taxon>Apiosporaceae</taxon>
        <taxon>Apiospora</taxon>
    </lineage>
</organism>
<dbReference type="Proteomes" id="UP001480595">
    <property type="component" value="Unassembled WGS sequence"/>
</dbReference>
<dbReference type="RefSeq" id="XP_066718409.1">
    <property type="nucleotide sequence ID" value="XM_066856242.1"/>
</dbReference>
<name>A0ABR1VRP9_9PEZI</name>
<reference evidence="1 2" key="1">
    <citation type="submission" date="2023-01" db="EMBL/GenBank/DDBJ databases">
        <title>Analysis of 21 Apiospora genomes using comparative genomics revels a genus with tremendous synthesis potential of carbohydrate active enzymes and secondary metabolites.</title>
        <authorList>
            <person name="Sorensen T."/>
        </authorList>
    </citation>
    <scope>NUCLEOTIDE SEQUENCE [LARGE SCALE GENOMIC DNA]</scope>
    <source>
        <strain evidence="1 2">CBS 135458</strain>
    </source>
</reference>